<name>A0A9I9DGS5_CUCME</name>
<evidence type="ECO:0000313" key="1">
    <source>
        <dbReference type="EnsemblPlants" id="MELO3C018426.2.1"/>
    </source>
</evidence>
<dbReference type="AlphaFoldDB" id="A0A9I9DGS5"/>
<sequence>QRRRRRRRLTTFLEKEKEKKERRGNLREAEKIVSKFLDLKETRIRKHRFFPFFNPAEMGIQRLELCLELLRMAINFVVVVAESVGDVIHRECQPQALPTAGGRVPVPFVGFYP</sequence>
<proteinExistence type="predicted"/>
<dbReference type="PANTHER" id="PTHR37705:SF1">
    <property type="entry name" value="TRANSMEMBRANE PROTEIN"/>
    <property type="match status" value="1"/>
</dbReference>
<dbReference type="EnsemblPlants" id="MELO3C018426.2.1">
    <property type="protein sequence ID" value="MELO3C018426.2.1"/>
    <property type="gene ID" value="MELO3C018426.2"/>
</dbReference>
<organism evidence="1">
    <name type="scientific">Cucumis melo</name>
    <name type="common">Muskmelon</name>
    <dbReference type="NCBI Taxonomy" id="3656"/>
    <lineage>
        <taxon>Eukaryota</taxon>
        <taxon>Viridiplantae</taxon>
        <taxon>Streptophyta</taxon>
        <taxon>Embryophyta</taxon>
        <taxon>Tracheophyta</taxon>
        <taxon>Spermatophyta</taxon>
        <taxon>Magnoliopsida</taxon>
        <taxon>eudicotyledons</taxon>
        <taxon>Gunneridae</taxon>
        <taxon>Pentapetalae</taxon>
        <taxon>rosids</taxon>
        <taxon>fabids</taxon>
        <taxon>Cucurbitales</taxon>
        <taxon>Cucurbitaceae</taxon>
        <taxon>Benincaseae</taxon>
        <taxon>Cucumis</taxon>
    </lineage>
</organism>
<reference evidence="1" key="1">
    <citation type="submission" date="2023-03" db="UniProtKB">
        <authorList>
            <consortium name="EnsemblPlants"/>
        </authorList>
    </citation>
    <scope>IDENTIFICATION</scope>
</reference>
<dbReference type="Gramene" id="MELO3C018426.2.1">
    <property type="protein sequence ID" value="MELO3C018426.2.1"/>
    <property type="gene ID" value="MELO3C018426.2"/>
</dbReference>
<dbReference type="PANTHER" id="PTHR37705">
    <property type="entry name" value="BNAA08G11710D PROTEIN"/>
    <property type="match status" value="1"/>
</dbReference>
<protein>
    <submittedName>
        <fullName evidence="1">Uncharacterized protein</fullName>
    </submittedName>
</protein>
<accession>A0A9I9DGS5</accession>